<keyword evidence="5" id="KW-1133">Transmembrane helix</keyword>
<feature type="transmembrane region" description="Helical" evidence="5">
    <location>
        <begin position="402"/>
        <end position="428"/>
    </location>
</feature>
<sequence length="449" mass="50235">MPIKSKKLEVSSTFPWIIDQLKPTFDFTHKPLHIDNKHIELLYIKTVVDGDRLHNTVIKPFFEMQSLTNIEAYLTSLPNQQEISSKDQLLVELTKGSVAIGIKETILLFDFKKVHIDAPLQTNVEPTIQGPQYALSEDLITNINMIRQRYHQPSLRVEMYTVGKKVHQSVAILYDENIVKKEALKQIKSKLKEIDKDLILASADLTRCINNKKRALLPTTILTERTDRISYNISGGKVIILMDGDSNAILAPAVFFDFMVSMEDEYHPYWVAKFTSSLRYIGFFSCIALPGLYVGITSYNPDIFRSSLALSLAGSRVGVPYPSYIEVLIMLIVMEFLIEASIRLPKAVSATATTVGGLILGTAVTEAALASNILIIITSAVAISMFVIPINEMSFAIRVSRYVVLLFTIIAGMTGLALSLIGLFMWMANKSSYGEAYFKLFIQGKKEET</sequence>
<feature type="transmembrane region" description="Helical" evidence="5">
    <location>
        <begin position="280"/>
        <end position="299"/>
    </location>
</feature>
<dbReference type="InterPro" id="IPR050768">
    <property type="entry name" value="UPF0353/GerABKA_families"/>
</dbReference>
<dbReference type="AlphaFoldDB" id="A0A942YH52"/>
<reference evidence="6 7" key="1">
    <citation type="submission" date="2021-05" db="EMBL/GenBank/DDBJ databases">
        <title>Novel Bacillus species.</title>
        <authorList>
            <person name="Liu G."/>
        </authorList>
    </citation>
    <scope>NUCLEOTIDE SEQUENCE [LARGE SCALE GENOMIC DNA]</scope>
    <source>
        <strain evidence="7">FJAT-49780</strain>
    </source>
</reference>
<feature type="transmembrane region" description="Helical" evidence="5">
    <location>
        <begin position="319"/>
        <end position="338"/>
    </location>
</feature>
<organism evidence="6 7">
    <name type="scientific">Lederbergia citri</name>
    <dbReference type="NCBI Taxonomy" id="2833580"/>
    <lineage>
        <taxon>Bacteria</taxon>
        <taxon>Bacillati</taxon>
        <taxon>Bacillota</taxon>
        <taxon>Bacilli</taxon>
        <taxon>Bacillales</taxon>
        <taxon>Bacillaceae</taxon>
        <taxon>Lederbergia</taxon>
    </lineage>
</organism>
<feature type="transmembrane region" description="Helical" evidence="5">
    <location>
        <begin position="370"/>
        <end position="390"/>
    </location>
</feature>
<keyword evidence="3 4" id="KW-0472">Membrane</keyword>
<comment type="similarity">
    <text evidence="2 4">Belongs to the GerABKA family.</text>
</comment>
<dbReference type="EMBL" id="JAGYPG010000003">
    <property type="protein sequence ID" value="MBS4196908.1"/>
    <property type="molecule type" value="Genomic_DNA"/>
</dbReference>
<dbReference type="PIRSF" id="PIRSF005690">
    <property type="entry name" value="GerBA"/>
    <property type="match status" value="1"/>
</dbReference>
<evidence type="ECO:0000313" key="7">
    <source>
        <dbReference type="Proteomes" id="UP000681414"/>
    </source>
</evidence>
<keyword evidence="7" id="KW-1185">Reference proteome</keyword>
<dbReference type="Pfam" id="PF03323">
    <property type="entry name" value="GerA"/>
    <property type="match status" value="1"/>
</dbReference>
<evidence type="ECO:0000256" key="4">
    <source>
        <dbReference type="PIRNR" id="PIRNR005690"/>
    </source>
</evidence>
<evidence type="ECO:0000313" key="6">
    <source>
        <dbReference type="EMBL" id="MBS4196908.1"/>
    </source>
</evidence>
<dbReference type="GO" id="GO:0005886">
    <property type="term" value="C:plasma membrane"/>
    <property type="evidence" value="ECO:0007669"/>
    <property type="project" value="UniProtKB-SubCell"/>
</dbReference>
<keyword evidence="5" id="KW-0812">Transmembrane</keyword>
<protein>
    <submittedName>
        <fullName evidence="6">Spore germination protein</fullName>
    </submittedName>
</protein>
<evidence type="ECO:0000256" key="3">
    <source>
        <dbReference type="ARBA" id="ARBA00023136"/>
    </source>
</evidence>
<dbReference type="InterPro" id="IPR004995">
    <property type="entry name" value="Spore_Ger"/>
</dbReference>
<evidence type="ECO:0000256" key="5">
    <source>
        <dbReference type="SAM" id="Phobius"/>
    </source>
</evidence>
<evidence type="ECO:0000256" key="2">
    <source>
        <dbReference type="ARBA" id="ARBA00005278"/>
    </source>
</evidence>
<dbReference type="RefSeq" id="WP_213126115.1">
    <property type="nucleotide sequence ID" value="NZ_JAGYPG010000003.1"/>
</dbReference>
<proteinExistence type="inferred from homology"/>
<comment type="caution">
    <text evidence="6">The sequence shown here is derived from an EMBL/GenBank/DDBJ whole genome shotgun (WGS) entry which is preliminary data.</text>
</comment>
<evidence type="ECO:0000256" key="1">
    <source>
        <dbReference type="ARBA" id="ARBA00004141"/>
    </source>
</evidence>
<gene>
    <name evidence="6" type="ORF">KHA97_17810</name>
</gene>
<dbReference type="GO" id="GO:0009847">
    <property type="term" value="P:spore germination"/>
    <property type="evidence" value="ECO:0007669"/>
    <property type="project" value="UniProtKB-UniRule"/>
</dbReference>
<dbReference type="PANTHER" id="PTHR22550">
    <property type="entry name" value="SPORE GERMINATION PROTEIN"/>
    <property type="match status" value="1"/>
</dbReference>
<name>A0A942YH52_9BACI</name>
<dbReference type="PANTHER" id="PTHR22550:SF5">
    <property type="entry name" value="LEUCINE ZIPPER PROTEIN 4"/>
    <property type="match status" value="1"/>
</dbReference>
<comment type="subcellular location">
    <subcellularLocation>
        <location evidence="4">Cell membrane</location>
    </subcellularLocation>
    <subcellularLocation>
        <location evidence="1">Membrane</location>
        <topology evidence="1">Multi-pass membrane protein</topology>
    </subcellularLocation>
</comment>
<accession>A0A942YH52</accession>
<dbReference type="Proteomes" id="UP000681414">
    <property type="component" value="Unassembled WGS sequence"/>
</dbReference>
<feature type="transmembrane region" description="Helical" evidence="5">
    <location>
        <begin position="347"/>
        <end position="364"/>
    </location>
</feature>